<dbReference type="GO" id="GO:0005886">
    <property type="term" value="C:plasma membrane"/>
    <property type="evidence" value="ECO:0007669"/>
    <property type="project" value="TreeGrafter"/>
</dbReference>
<dbReference type="SUPFAM" id="SSF58038">
    <property type="entry name" value="SNARE fusion complex"/>
    <property type="match status" value="2"/>
</dbReference>
<protein>
    <recommendedName>
        <fullName evidence="3">t-SNARE coiled-coil homology domain-containing protein</fullName>
    </recommendedName>
</protein>
<dbReference type="RefSeq" id="XP_022460393.1">
    <property type="nucleotide sequence ID" value="XM_022601114.1"/>
</dbReference>
<sequence length="421" mass="48645">MGIRNPFRPPKEASHEQAEQYLKQKGVEVYDEKPSNRFNAYNVKPMQRVRRKPQESHLTETGEASAPVNSERPGGRINDPFSEYALTHPEIDSDLNSYDPDNLNMYEPADLQEEDGMTEAEREIARIEKRIREVRLGTLQSSENTRQHLESALETGINTTGLLASQGERLYTTRNRADVLQQQQIAAEESIDDLRWNDRSIFSAKVRAPVKSREAKDFVDLKTQALLRRKGDRAVRDAKFQKGQTEMETLINRVKVDTKEPELGSDEDDLNESPMDRKQRLDAVQNMMLKYKDDNGSDEEIELKLSKNLDRTYVLAKNLNELSKGMNSELQRQNEYISDLGSKMDQSSVAILKNNKDLNDAWLQKKKKKNQLPAKSRGFEKFDDDDDDIEDYEDKLDRFLGDNNYDEDNDFSVKRVIKKML</sequence>
<evidence type="ECO:0000313" key="4">
    <source>
        <dbReference type="EMBL" id="CDK28403.1"/>
    </source>
</evidence>
<keyword evidence="5" id="KW-1185">Reference proteome</keyword>
<feature type="region of interest" description="Disordered" evidence="2">
    <location>
        <begin position="45"/>
        <end position="76"/>
    </location>
</feature>
<dbReference type="STRING" id="1382522.W6MPZ6"/>
<dbReference type="PANTHER" id="PTHR19305">
    <property type="entry name" value="SYNAPTOSOMAL ASSOCIATED PROTEIN"/>
    <property type="match status" value="1"/>
</dbReference>
<dbReference type="GO" id="GO:0019905">
    <property type="term" value="F:syntaxin binding"/>
    <property type="evidence" value="ECO:0007669"/>
    <property type="project" value="TreeGrafter"/>
</dbReference>
<dbReference type="Proteomes" id="UP000019384">
    <property type="component" value="Unassembled WGS sequence"/>
</dbReference>
<gene>
    <name evidence="4" type="ORF">KUCA_T00004385001</name>
</gene>
<dbReference type="EMBL" id="HG793129">
    <property type="protein sequence ID" value="CDK28403.1"/>
    <property type="molecule type" value="Genomic_DNA"/>
</dbReference>
<evidence type="ECO:0000256" key="2">
    <source>
        <dbReference type="SAM" id="MobiDB-lite"/>
    </source>
</evidence>
<dbReference type="AlphaFoldDB" id="W6MPZ6"/>
<dbReference type="OrthoDB" id="18679at2759"/>
<organism evidence="4 5">
    <name type="scientific">Kuraishia capsulata CBS 1993</name>
    <dbReference type="NCBI Taxonomy" id="1382522"/>
    <lineage>
        <taxon>Eukaryota</taxon>
        <taxon>Fungi</taxon>
        <taxon>Dikarya</taxon>
        <taxon>Ascomycota</taxon>
        <taxon>Saccharomycotina</taxon>
        <taxon>Pichiomycetes</taxon>
        <taxon>Pichiales</taxon>
        <taxon>Pichiaceae</taxon>
        <taxon>Kuraishia</taxon>
    </lineage>
</organism>
<reference evidence="4" key="1">
    <citation type="submission" date="2013-12" db="EMBL/GenBank/DDBJ databases">
        <authorList>
            <person name="Genoscope - CEA"/>
        </authorList>
    </citation>
    <scope>NUCLEOTIDE SEQUENCE</scope>
    <source>
        <strain evidence="4">CBS 1993</strain>
    </source>
</reference>
<dbReference type="GO" id="GO:0006887">
    <property type="term" value="P:exocytosis"/>
    <property type="evidence" value="ECO:0007669"/>
    <property type="project" value="TreeGrafter"/>
</dbReference>
<feature type="domain" description="T-SNARE coiled-coil homology" evidence="3">
    <location>
        <begin position="299"/>
        <end position="361"/>
    </location>
</feature>
<reference evidence="4" key="2">
    <citation type="submission" date="2014-02" db="EMBL/GenBank/DDBJ databases">
        <title>Complete DNA sequence of /Kuraishia capsulata/ illustrates novel genomic features among budding yeasts (/Saccharomycotina/).</title>
        <authorList>
            <person name="Morales L."/>
            <person name="Noel B."/>
            <person name="Porcel B."/>
            <person name="Marcet-Houben M."/>
            <person name="Hullo M-F."/>
            <person name="Sacerdot C."/>
            <person name="Tekaia F."/>
            <person name="Leh-Louis V."/>
            <person name="Despons L."/>
            <person name="Khanna V."/>
            <person name="Aury J-M."/>
            <person name="Barbe V."/>
            <person name="Couloux A."/>
            <person name="Labadie K."/>
            <person name="Pelletier E."/>
            <person name="Souciet J-L."/>
            <person name="Boekhout T."/>
            <person name="Gabaldon T."/>
            <person name="Wincker P."/>
            <person name="Dujon B."/>
        </authorList>
    </citation>
    <scope>NUCLEOTIDE SEQUENCE</scope>
    <source>
        <strain evidence="4">CBS 1993</strain>
    </source>
</reference>
<dbReference type="Gene3D" id="1.20.5.110">
    <property type="match status" value="2"/>
</dbReference>
<dbReference type="InterPro" id="IPR000727">
    <property type="entry name" value="T_SNARE_dom"/>
</dbReference>
<dbReference type="GO" id="GO:0006906">
    <property type="term" value="P:vesicle fusion"/>
    <property type="evidence" value="ECO:0007669"/>
    <property type="project" value="TreeGrafter"/>
</dbReference>
<dbReference type="HOGENOM" id="CLU_647408_0_0_1"/>
<accession>W6MPZ6</accession>
<dbReference type="PANTHER" id="PTHR19305:SF9">
    <property type="entry name" value="SYNAPTOSOMAL-ASSOCIATED PROTEIN 29"/>
    <property type="match status" value="1"/>
</dbReference>
<dbReference type="CDD" id="cd15841">
    <property type="entry name" value="SNARE_Qc"/>
    <property type="match status" value="1"/>
</dbReference>
<dbReference type="PROSITE" id="PS50192">
    <property type="entry name" value="T_SNARE"/>
    <property type="match status" value="1"/>
</dbReference>
<evidence type="ECO:0000256" key="1">
    <source>
        <dbReference type="ARBA" id="ARBA00009480"/>
    </source>
</evidence>
<name>W6MPZ6_9ASCO</name>
<evidence type="ECO:0000313" key="5">
    <source>
        <dbReference type="Proteomes" id="UP000019384"/>
    </source>
</evidence>
<dbReference type="GeneID" id="34521781"/>
<proteinExistence type="inferred from homology"/>
<dbReference type="GO" id="GO:0031201">
    <property type="term" value="C:SNARE complex"/>
    <property type="evidence" value="ECO:0007669"/>
    <property type="project" value="TreeGrafter"/>
</dbReference>
<dbReference type="GO" id="GO:0005484">
    <property type="term" value="F:SNAP receptor activity"/>
    <property type="evidence" value="ECO:0007669"/>
    <property type="project" value="TreeGrafter"/>
</dbReference>
<evidence type="ECO:0000259" key="3">
    <source>
        <dbReference type="PROSITE" id="PS50192"/>
    </source>
</evidence>
<comment type="similarity">
    <text evidence="1">Belongs to the SNAP-25 family.</text>
</comment>